<dbReference type="AlphaFoldDB" id="A0A7R9BVP1"/>
<dbReference type="Proteomes" id="UP000678499">
    <property type="component" value="Unassembled WGS sequence"/>
</dbReference>
<sequence>MFGAALHITSAVLLLVIVTVCTPTIFADPRTTNEEDFGMTAYDDPAASAPLLPQNVVPHVMAADKAAKQLLGPFSVLRASGRLNKRETQYLNDLSRRLRDMFIEYKKRQNAFQFGLGKRAQFSFGLGKRGSISSSIDRDVVTLDAPAAAADRNNEEAEIGNNADDDDDDRIIEDAEMNGGTGEESKRTQPFAFGLGKRAGSRSGSKMFAFGLGKRTFRLLGKRPLSQKQFSFGLGKRAPREPFAFGLGKRQRQNAFQFGLGKRASYNDQRFAFGLGKRSYLSTEDDIDDSVPVDDTLVIPAAQDSTAAIDTDTFAAHHHHHPANQLVGAGFNGFGHPNSGKISAFRFGLGKRSVDSEEAAAAADDEDDGFAARVVEIVTNAPLVAETESAVHLE</sequence>
<dbReference type="GO" id="GO:0005184">
    <property type="term" value="F:neuropeptide hormone activity"/>
    <property type="evidence" value="ECO:0007669"/>
    <property type="project" value="InterPro"/>
</dbReference>
<organism evidence="2">
    <name type="scientific">Notodromas monacha</name>
    <dbReference type="NCBI Taxonomy" id="399045"/>
    <lineage>
        <taxon>Eukaryota</taxon>
        <taxon>Metazoa</taxon>
        <taxon>Ecdysozoa</taxon>
        <taxon>Arthropoda</taxon>
        <taxon>Crustacea</taxon>
        <taxon>Oligostraca</taxon>
        <taxon>Ostracoda</taxon>
        <taxon>Podocopa</taxon>
        <taxon>Podocopida</taxon>
        <taxon>Cypridocopina</taxon>
        <taxon>Cypridoidea</taxon>
        <taxon>Cyprididae</taxon>
        <taxon>Notodromas</taxon>
    </lineage>
</organism>
<proteinExistence type="predicted"/>
<evidence type="ECO:0000256" key="1">
    <source>
        <dbReference type="SAM" id="SignalP"/>
    </source>
</evidence>
<dbReference type="InterPro" id="IPR010276">
    <property type="entry name" value="Allatostatin"/>
</dbReference>
<keyword evidence="1" id="KW-0732">Signal</keyword>
<feature type="signal peptide" evidence="1">
    <location>
        <begin position="1"/>
        <end position="27"/>
    </location>
</feature>
<keyword evidence="3" id="KW-1185">Reference proteome</keyword>
<accession>A0A7R9BVP1</accession>
<gene>
    <name evidence="2" type="ORF">NMOB1V02_LOCUS10059</name>
</gene>
<evidence type="ECO:0000313" key="3">
    <source>
        <dbReference type="Proteomes" id="UP000678499"/>
    </source>
</evidence>
<reference evidence="2" key="1">
    <citation type="submission" date="2020-11" db="EMBL/GenBank/DDBJ databases">
        <authorList>
            <person name="Tran Van P."/>
        </authorList>
    </citation>
    <scope>NUCLEOTIDE SEQUENCE</scope>
</reference>
<dbReference type="OrthoDB" id="6349086at2759"/>
<name>A0A7R9BVP1_9CRUS</name>
<evidence type="ECO:0000313" key="2">
    <source>
        <dbReference type="EMBL" id="CAD7282434.1"/>
    </source>
</evidence>
<feature type="chain" id="PRO_5036210271" evidence="1">
    <location>
        <begin position="28"/>
        <end position="394"/>
    </location>
</feature>
<dbReference type="EMBL" id="CAJPEX010003829">
    <property type="protein sequence ID" value="CAG0922586.1"/>
    <property type="molecule type" value="Genomic_DNA"/>
</dbReference>
<dbReference type="EMBL" id="OA885866">
    <property type="protein sequence ID" value="CAD7282434.1"/>
    <property type="molecule type" value="Genomic_DNA"/>
</dbReference>
<dbReference type="Pfam" id="PF05953">
    <property type="entry name" value="Allatostatin"/>
    <property type="match status" value="5"/>
</dbReference>
<protein>
    <submittedName>
        <fullName evidence="2">Uncharacterized protein</fullName>
    </submittedName>
</protein>